<sequence length="119" mass="13534">MDSVLDDGYPSIFAPLIKENEFYHHADLAGSISFDELGITRMRRTVMGSITMDGLSLVRPCGRVAVLLFRAQRFEFIFITPMRFAAFGSSGLLSSYFGYVIIGSRMKIFSYPLRWIVLY</sequence>
<evidence type="ECO:0000313" key="2">
    <source>
        <dbReference type="Proteomes" id="UP001234297"/>
    </source>
</evidence>
<dbReference type="Proteomes" id="UP001234297">
    <property type="component" value="Chromosome 4"/>
</dbReference>
<accession>A0ACC2K7D1</accession>
<dbReference type="EMBL" id="CM056812">
    <property type="protein sequence ID" value="KAJ8616970.1"/>
    <property type="molecule type" value="Genomic_DNA"/>
</dbReference>
<gene>
    <name evidence="1" type="ORF">MRB53_013156</name>
</gene>
<keyword evidence="2" id="KW-1185">Reference proteome</keyword>
<evidence type="ECO:0000313" key="1">
    <source>
        <dbReference type="EMBL" id="KAJ8616970.1"/>
    </source>
</evidence>
<protein>
    <submittedName>
        <fullName evidence="1">Uncharacterized protein</fullName>
    </submittedName>
</protein>
<comment type="caution">
    <text evidence="1">The sequence shown here is derived from an EMBL/GenBank/DDBJ whole genome shotgun (WGS) entry which is preliminary data.</text>
</comment>
<proteinExistence type="predicted"/>
<reference evidence="1 2" key="1">
    <citation type="journal article" date="2022" name="Hortic Res">
        <title>A haplotype resolved chromosomal level avocado genome allows analysis of novel avocado genes.</title>
        <authorList>
            <person name="Nath O."/>
            <person name="Fletcher S.J."/>
            <person name="Hayward A."/>
            <person name="Shaw L.M."/>
            <person name="Masouleh A.K."/>
            <person name="Furtado A."/>
            <person name="Henry R.J."/>
            <person name="Mitter N."/>
        </authorList>
    </citation>
    <scope>NUCLEOTIDE SEQUENCE [LARGE SCALE GENOMIC DNA]</scope>
    <source>
        <strain evidence="2">cv. Hass</strain>
    </source>
</reference>
<organism evidence="1 2">
    <name type="scientific">Persea americana</name>
    <name type="common">Avocado</name>
    <dbReference type="NCBI Taxonomy" id="3435"/>
    <lineage>
        <taxon>Eukaryota</taxon>
        <taxon>Viridiplantae</taxon>
        <taxon>Streptophyta</taxon>
        <taxon>Embryophyta</taxon>
        <taxon>Tracheophyta</taxon>
        <taxon>Spermatophyta</taxon>
        <taxon>Magnoliopsida</taxon>
        <taxon>Magnoliidae</taxon>
        <taxon>Laurales</taxon>
        <taxon>Lauraceae</taxon>
        <taxon>Persea</taxon>
    </lineage>
</organism>
<name>A0ACC2K7D1_PERAE</name>